<reference evidence="2 3" key="1">
    <citation type="submission" date="2011-11" db="EMBL/GenBank/DDBJ databases">
        <title>Improved High-Quality Draft sequence of Beggiatoa alba B18lD.</title>
        <authorList>
            <consortium name="US DOE Joint Genome Institute"/>
            <person name="Lucas S."/>
            <person name="Han J."/>
            <person name="Lapidus A."/>
            <person name="Cheng J.-F."/>
            <person name="Goodwin L."/>
            <person name="Pitluck S."/>
            <person name="Peters L."/>
            <person name="Mikhailova N."/>
            <person name="Held B."/>
            <person name="Detter J.C."/>
            <person name="Han C."/>
            <person name="Tapia R."/>
            <person name="Land M."/>
            <person name="Hauser L."/>
            <person name="Kyrpides N."/>
            <person name="Ivanova N."/>
            <person name="Pagani I."/>
            <person name="Samuel K."/>
            <person name="Teske A."/>
            <person name="Mueller J."/>
            <person name="Woyke T."/>
        </authorList>
    </citation>
    <scope>NUCLEOTIDE SEQUENCE [LARGE SCALE GENOMIC DNA]</scope>
    <source>
        <strain evidence="2 3">B18LD</strain>
    </source>
</reference>
<evidence type="ECO:0000313" key="3">
    <source>
        <dbReference type="Proteomes" id="UP000005744"/>
    </source>
</evidence>
<sequence length="252" mass="27237">MLAKRMLLLGAVASLSLGLLAEQGQLVRDVVADEAVPMYKPALAAGAPTRRVGGGTRAAKIANVPDNLTLAVISPATTGYSIHTQPVLYWSLSNTVDAPLEITIDYVDQKIAGNNYEPLLQTQLAKAEAGIYGVSLEAHKLALKPNVEYKWSVSIPTGNPANDVVSFGTLMILDKPADLAEKLEKATEKQRPLIYAAAGFWYDAVTEFETLLKKYPDDADLRAQRNRLLEEVNLKVDKQGAVEVVVGEAHKS</sequence>
<name>I3CDP9_9GAMM</name>
<protein>
    <recommendedName>
        <fullName evidence="4">DUF928 domain-containing protein</fullName>
    </recommendedName>
</protein>
<evidence type="ECO:0000313" key="2">
    <source>
        <dbReference type="EMBL" id="EIJ41742.1"/>
    </source>
</evidence>
<dbReference type="InterPro" id="IPR010328">
    <property type="entry name" value="DUF928"/>
</dbReference>
<dbReference type="Proteomes" id="UP000005744">
    <property type="component" value="Unassembled WGS sequence"/>
</dbReference>
<dbReference type="EMBL" id="JH600070">
    <property type="protein sequence ID" value="EIJ41742.1"/>
    <property type="molecule type" value="Genomic_DNA"/>
</dbReference>
<dbReference type="STRING" id="395493.BegalDRAFT_0831"/>
<dbReference type="AlphaFoldDB" id="I3CDP9"/>
<dbReference type="HOGENOM" id="CLU_061545_2_0_6"/>
<dbReference type="OrthoDB" id="5625579at2"/>
<dbReference type="eggNOG" id="COG3087">
    <property type="taxonomic scope" value="Bacteria"/>
</dbReference>
<proteinExistence type="predicted"/>
<keyword evidence="1" id="KW-0732">Signal</keyword>
<gene>
    <name evidence="2" type="ORF">BegalDRAFT_0831</name>
</gene>
<dbReference type="RefSeq" id="WP_002683959.1">
    <property type="nucleotide sequence ID" value="NZ_JH600070.1"/>
</dbReference>
<feature type="signal peptide" evidence="1">
    <location>
        <begin position="1"/>
        <end position="21"/>
    </location>
</feature>
<organism evidence="2 3">
    <name type="scientific">Beggiatoa alba B18LD</name>
    <dbReference type="NCBI Taxonomy" id="395493"/>
    <lineage>
        <taxon>Bacteria</taxon>
        <taxon>Pseudomonadati</taxon>
        <taxon>Pseudomonadota</taxon>
        <taxon>Gammaproteobacteria</taxon>
        <taxon>Thiotrichales</taxon>
        <taxon>Thiotrichaceae</taxon>
        <taxon>Beggiatoa</taxon>
    </lineage>
</organism>
<keyword evidence="3" id="KW-1185">Reference proteome</keyword>
<dbReference type="Pfam" id="PF06051">
    <property type="entry name" value="DUF928"/>
    <property type="match status" value="1"/>
</dbReference>
<evidence type="ECO:0008006" key="4">
    <source>
        <dbReference type="Google" id="ProtNLM"/>
    </source>
</evidence>
<evidence type="ECO:0000256" key="1">
    <source>
        <dbReference type="SAM" id="SignalP"/>
    </source>
</evidence>
<feature type="chain" id="PRO_5003669457" description="DUF928 domain-containing protein" evidence="1">
    <location>
        <begin position="22"/>
        <end position="252"/>
    </location>
</feature>
<accession>I3CDP9</accession>